<dbReference type="EMBL" id="JAKGAS010000013">
    <property type="protein sequence ID" value="MCF2949984.1"/>
    <property type="molecule type" value="Genomic_DNA"/>
</dbReference>
<evidence type="ECO:0000313" key="3">
    <source>
        <dbReference type="Proteomes" id="UP001521137"/>
    </source>
</evidence>
<dbReference type="RefSeq" id="WP_235314086.1">
    <property type="nucleotide sequence ID" value="NZ_JAKGAS010000013.1"/>
</dbReference>
<keyword evidence="3" id="KW-1185">Reference proteome</keyword>
<sequence length="50" mass="5943">MKKRTTISNRRSLSSNSRRRQLLKRVHQKVVSRRQSFQVTELNEDLAEAC</sequence>
<organism evidence="2 3">
    <name type="scientific">Paraglaciecola algarum</name>
    <dbReference type="NCBI Taxonomy" id="3050085"/>
    <lineage>
        <taxon>Bacteria</taxon>
        <taxon>Pseudomonadati</taxon>
        <taxon>Pseudomonadota</taxon>
        <taxon>Gammaproteobacteria</taxon>
        <taxon>Alteromonadales</taxon>
        <taxon>Alteromonadaceae</taxon>
        <taxon>Paraglaciecola</taxon>
    </lineage>
</organism>
<evidence type="ECO:0000313" key="2">
    <source>
        <dbReference type="EMBL" id="MCF2949984.1"/>
    </source>
</evidence>
<feature type="compositionally biased region" description="Basic residues" evidence="1">
    <location>
        <begin position="17"/>
        <end position="27"/>
    </location>
</feature>
<comment type="caution">
    <text evidence="2">The sequence shown here is derived from an EMBL/GenBank/DDBJ whole genome shotgun (WGS) entry which is preliminary data.</text>
</comment>
<name>A0ABS9DB89_9ALTE</name>
<accession>A0ABS9DB89</accession>
<evidence type="ECO:0000256" key="1">
    <source>
        <dbReference type="SAM" id="MobiDB-lite"/>
    </source>
</evidence>
<protein>
    <submittedName>
        <fullName evidence="2">Uncharacterized protein</fullName>
    </submittedName>
</protein>
<proteinExistence type="predicted"/>
<feature type="region of interest" description="Disordered" evidence="1">
    <location>
        <begin position="1"/>
        <end position="27"/>
    </location>
</feature>
<reference evidence="2 3" key="1">
    <citation type="submission" date="2022-01" db="EMBL/GenBank/DDBJ databases">
        <title>Paraglaciecola sp. G1-23.</title>
        <authorList>
            <person name="Jin M.S."/>
            <person name="Han D.M."/>
            <person name="Kim H.M."/>
            <person name="Jeon C.O."/>
        </authorList>
    </citation>
    <scope>NUCLEOTIDE SEQUENCE [LARGE SCALE GENOMIC DNA]</scope>
    <source>
        <strain evidence="2 3">G1-23</strain>
    </source>
</reference>
<gene>
    <name evidence="2" type="ORF">L0668_17835</name>
</gene>
<dbReference type="Proteomes" id="UP001521137">
    <property type="component" value="Unassembled WGS sequence"/>
</dbReference>